<evidence type="ECO:0000256" key="1">
    <source>
        <dbReference type="SAM" id="Phobius"/>
    </source>
</evidence>
<feature type="transmembrane region" description="Helical" evidence="1">
    <location>
        <begin position="139"/>
        <end position="163"/>
    </location>
</feature>
<dbReference type="EMBL" id="CP002041">
    <property type="protein sequence ID" value="ADH70893.1"/>
    <property type="molecule type" value="Genomic_DNA"/>
</dbReference>
<dbReference type="STRING" id="446468.Ndas_5514"/>
<evidence type="ECO:0000313" key="2">
    <source>
        <dbReference type="EMBL" id="ADH70893.1"/>
    </source>
</evidence>
<dbReference type="GeneID" id="91487731"/>
<keyword evidence="3" id="KW-1185">Reference proteome</keyword>
<organism evidence="2 3">
    <name type="scientific">Nocardiopsis dassonvillei (strain ATCC 23218 / DSM 43111 / CIP 107115 / JCM 7437 / KCTC 9190 / NBRC 14626 / NCTC 10488 / NRRL B-5397 / IMRU 509)</name>
    <name type="common">Actinomadura dassonvillei</name>
    <dbReference type="NCBI Taxonomy" id="446468"/>
    <lineage>
        <taxon>Bacteria</taxon>
        <taxon>Bacillati</taxon>
        <taxon>Actinomycetota</taxon>
        <taxon>Actinomycetes</taxon>
        <taxon>Streptosporangiales</taxon>
        <taxon>Nocardiopsidaceae</taxon>
        <taxon>Nocardiopsis</taxon>
    </lineage>
</organism>
<name>D7B9N5_NOCDD</name>
<reference evidence="2 3" key="1">
    <citation type="journal article" date="2010" name="Stand. Genomic Sci.">
        <title>Complete genome sequence of Nocardiopsis dassonvillei type strain (IMRU 509).</title>
        <authorList>
            <person name="Sun H."/>
            <person name="Lapidus A."/>
            <person name="Nolan M."/>
            <person name="Lucas S."/>
            <person name="Del Rio T.G."/>
            <person name="Tice H."/>
            <person name="Cheng J.F."/>
            <person name="Tapia R."/>
            <person name="Han C."/>
            <person name="Goodwin L."/>
            <person name="Pitluck S."/>
            <person name="Pagani I."/>
            <person name="Ivanova N."/>
            <person name="Mavromatis K."/>
            <person name="Mikhailova N."/>
            <person name="Pati A."/>
            <person name="Chen A."/>
            <person name="Palaniappan K."/>
            <person name="Land M."/>
            <person name="Hauser L."/>
            <person name="Chang Y.J."/>
            <person name="Jeffries C.D."/>
            <person name="Djao O.D."/>
            <person name="Rohde M."/>
            <person name="Sikorski J."/>
            <person name="Goker M."/>
            <person name="Woyke T."/>
            <person name="Bristow J."/>
            <person name="Eisen J.A."/>
            <person name="Markowitz V."/>
            <person name="Hugenholtz P."/>
            <person name="Kyrpides N.C."/>
            <person name="Klenk H.P."/>
        </authorList>
    </citation>
    <scope>NUCLEOTIDE SEQUENCE [LARGE SCALE GENOMIC DNA]</scope>
    <source>
        <strain evidence="3">ATCC 23218 / DSM 43111 / CIP 107115 / JCM 7437 / KCTC 9190 / NBRC 14626 / NCTC 10488 / NRRL B-5397 / IMRU 509</strain>
        <plasmid evidence="3">Chromosome 2</plasmid>
    </source>
</reference>
<dbReference type="RefSeq" id="WP_013156500.1">
    <property type="nucleotide sequence ID" value="NC_014211.1"/>
</dbReference>
<keyword evidence="1" id="KW-0472">Membrane</keyword>
<accession>D7B9N5</accession>
<sequence length="164" mass="17107">MGALDTGDVVTLLAAVVAVAVCVRVGAESVRRVRGHRFDHPSALLDMEGQEEEHALRRGFLERRYALVETAGARVRGSVRPGAPGAAGDGLPGPVRVVDDLDRDLARLDAEEGRAVERSRAALAERRERAGRARSTARLLDLVCAGAAVLLAGAAVGTAVAAVL</sequence>
<feature type="transmembrane region" description="Helical" evidence="1">
    <location>
        <begin position="6"/>
        <end position="27"/>
    </location>
</feature>
<geneLocation type="plasmid" evidence="3">
    <name>pNDAS01</name>
</geneLocation>
<keyword evidence="1" id="KW-1133">Transmembrane helix</keyword>
<evidence type="ECO:0000313" key="3">
    <source>
        <dbReference type="Proteomes" id="UP000002219"/>
    </source>
</evidence>
<protein>
    <submittedName>
        <fullName evidence="2">Uncharacterized protein</fullName>
    </submittedName>
</protein>
<proteinExistence type="predicted"/>
<dbReference type="Proteomes" id="UP000002219">
    <property type="component" value="Chromosome 2"/>
</dbReference>
<gene>
    <name evidence="2" type="ordered locus">Ndas_5514</name>
</gene>
<dbReference type="KEGG" id="nda:Ndas_5514"/>
<dbReference type="HOGENOM" id="CLU_1617294_0_0_11"/>
<keyword evidence="1" id="KW-0812">Transmembrane</keyword>
<dbReference type="AlphaFoldDB" id="D7B9N5"/>